<dbReference type="PANTHER" id="PTHR30562:SF1">
    <property type="entry name" value="UVRABC SYSTEM PROTEIN C"/>
    <property type="match status" value="1"/>
</dbReference>
<accession>A0A4Z0XYY7</accession>
<dbReference type="Pfam" id="PF14520">
    <property type="entry name" value="HHH_5"/>
    <property type="match status" value="1"/>
</dbReference>
<evidence type="ECO:0000313" key="11">
    <source>
        <dbReference type="EMBL" id="TGJ75727.1"/>
    </source>
</evidence>
<dbReference type="InterPro" id="IPR001162">
    <property type="entry name" value="UvrC_RNase_H_dom"/>
</dbReference>
<keyword evidence="12" id="KW-1185">Reference proteome</keyword>
<dbReference type="Gene3D" id="1.10.150.20">
    <property type="entry name" value="5' to 3' exonuclease, C-terminal subdomain"/>
    <property type="match status" value="1"/>
</dbReference>
<dbReference type="GO" id="GO:0009381">
    <property type="term" value="F:excinuclease ABC activity"/>
    <property type="evidence" value="ECO:0007669"/>
    <property type="project" value="UniProtKB-UniRule"/>
</dbReference>
<dbReference type="SUPFAM" id="SSF47781">
    <property type="entry name" value="RuvA domain 2-like"/>
    <property type="match status" value="1"/>
</dbReference>
<comment type="function">
    <text evidence="7">The UvrABC repair system catalyzes the recognition and processing of DNA lesions. UvrC both incises the 5' and 3' sides of the lesion. The N-terminal half is responsible for the 3' incision and the C-terminal half is responsible for the 5' incision.</text>
</comment>
<dbReference type="Pfam" id="PF01541">
    <property type="entry name" value="GIY-YIG"/>
    <property type="match status" value="1"/>
</dbReference>
<dbReference type="PROSITE" id="PS50151">
    <property type="entry name" value="UVR"/>
    <property type="match status" value="1"/>
</dbReference>
<dbReference type="GO" id="GO:0006289">
    <property type="term" value="P:nucleotide-excision repair"/>
    <property type="evidence" value="ECO:0007669"/>
    <property type="project" value="UniProtKB-UniRule"/>
</dbReference>
<dbReference type="PANTHER" id="PTHR30562">
    <property type="entry name" value="UVRC/OXIDOREDUCTASE"/>
    <property type="match status" value="1"/>
</dbReference>
<comment type="subcellular location">
    <subcellularLocation>
        <location evidence="7">Cytoplasm</location>
    </subcellularLocation>
</comment>
<keyword evidence="5 7" id="KW-0234">DNA repair</keyword>
<dbReference type="NCBIfam" id="NF001824">
    <property type="entry name" value="PRK00558.1-5"/>
    <property type="match status" value="1"/>
</dbReference>
<dbReference type="GO" id="GO:0009380">
    <property type="term" value="C:excinuclease repair complex"/>
    <property type="evidence" value="ECO:0007669"/>
    <property type="project" value="InterPro"/>
</dbReference>
<organism evidence="11 12">
    <name type="scientific">Caproiciproducens galactitolivorans</name>
    <dbReference type="NCBI Taxonomy" id="642589"/>
    <lineage>
        <taxon>Bacteria</taxon>
        <taxon>Bacillati</taxon>
        <taxon>Bacillota</taxon>
        <taxon>Clostridia</taxon>
        <taxon>Eubacteriales</taxon>
        <taxon>Acutalibacteraceae</taxon>
        <taxon>Caproiciproducens</taxon>
    </lineage>
</organism>
<dbReference type="InterPro" id="IPR000305">
    <property type="entry name" value="GIY-YIG_endonuc"/>
</dbReference>
<evidence type="ECO:0000259" key="9">
    <source>
        <dbReference type="PROSITE" id="PS50164"/>
    </source>
</evidence>
<dbReference type="InterPro" id="IPR050066">
    <property type="entry name" value="UvrABC_protein_C"/>
</dbReference>
<feature type="domain" description="UvrC family homology region profile" evidence="10">
    <location>
        <begin position="261"/>
        <end position="491"/>
    </location>
</feature>
<comment type="similarity">
    <text evidence="7">Belongs to the UvrC family.</text>
</comment>
<dbReference type="NCBIfam" id="TIGR00194">
    <property type="entry name" value="uvrC"/>
    <property type="match status" value="1"/>
</dbReference>
<dbReference type="Proteomes" id="UP000297714">
    <property type="component" value="Unassembled WGS sequence"/>
</dbReference>
<dbReference type="InterPro" id="IPR038476">
    <property type="entry name" value="UvrC_RNase_H_dom_sf"/>
</dbReference>
<evidence type="ECO:0000313" key="12">
    <source>
        <dbReference type="Proteomes" id="UP000297714"/>
    </source>
</evidence>
<evidence type="ECO:0000256" key="3">
    <source>
        <dbReference type="ARBA" id="ARBA00022769"/>
    </source>
</evidence>
<evidence type="ECO:0000256" key="4">
    <source>
        <dbReference type="ARBA" id="ARBA00022881"/>
    </source>
</evidence>
<dbReference type="Pfam" id="PF02151">
    <property type="entry name" value="UVR"/>
    <property type="match status" value="1"/>
</dbReference>
<dbReference type="Gene3D" id="3.30.420.340">
    <property type="entry name" value="UvrC, RNAse H endonuclease domain"/>
    <property type="match status" value="1"/>
</dbReference>
<feature type="domain" description="GIY-YIG" evidence="9">
    <location>
        <begin position="20"/>
        <end position="99"/>
    </location>
</feature>
<dbReference type="Gene3D" id="4.10.860.10">
    <property type="entry name" value="UVR domain"/>
    <property type="match status" value="1"/>
</dbReference>
<evidence type="ECO:0000256" key="1">
    <source>
        <dbReference type="ARBA" id="ARBA00022490"/>
    </source>
</evidence>
<dbReference type="CDD" id="cd10434">
    <property type="entry name" value="GIY-YIG_UvrC_Cho"/>
    <property type="match status" value="1"/>
</dbReference>
<dbReference type="Gene3D" id="3.40.1440.10">
    <property type="entry name" value="GIY-YIG endonuclease"/>
    <property type="match status" value="1"/>
</dbReference>
<dbReference type="GO" id="GO:0003677">
    <property type="term" value="F:DNA binding"/>
    <property type="evidence" value="ECO:0007669"/>
    <property type="project" value="UniProtKB-UniRule"/>
</dbReference>
<comment type="subunit">
    <text evidence="7">Interacts with UvrB in an incision complex.</text>
</comment>
<dbReference type="HAMAP" id="MF_00203">
    <property type="entry name" value="UvrC"/>
    <property type="match status" value="1"/>
</dbReference>
<evidence type="ECO:0000256" key="7">
    <source>
        <dbReference type="HAMAP-Rule" id="MF_00203"/>
    </source>
</evidence>
<dbReference type="SMART" id="SM00278">
    <property type="entry name" value="HhH1"/>
    <property type="match status" value="2"/>
</dbReference>
<dbReference type="SUPFAM" id="SSF46600">
    <property type="entry name" value="C-terminal UvrC-binding domain of UvrB"/>
    <property type="match status" value="1"/>
</dbReference>
<dbReference type="SUPFAM" id="SSF82771">
    <property type="entry name" value="GIY-YIG endonuclease"/>
    <property type="match status" value="1"/>
</dbReference>
<gene>
    <name evidence="7 11" type="primary">uvrC</name>
    <name evidence="11" type="ORF">CAGA_21050</name>
</gene>
<feature type="domain" description="UVR" evidence="8">
    <location>
        <begin position="210"/>
        <end position="245"/>
    </location>
</feature>
<keyword evidence="1 7" id="KW-0963">Cytoplasm</keyword>
<evidence type="ECO:0000256" key="5">
    <source>
        <dbReference type="ARBA" id="ARBA00023204"/>
    </source>
</evidence>
<protein>
    <recommendedName>
        <fullName evidence="7">UvrABC system protein C</fullName>
        <shortName evidence="7">Protein UvrC</shortName>
    </recommendedName>
    <alternativeName>
        <fullName evidence="7">Excinuclease ABC subunit C</fullName>
    </alternativeName>
</protein>
<dbReference type="InterPro" id="IPR004791">
    <property type="entry name" value="UvrC"/>
</dbReference>
<dbReference type="FunFam" id="3.40.1440.10:FF:000001">
    <property type="entry name" value="UvrABC system protein C"/>
    <property type="match status" value="1"/>
</dbReference>
<dbReference type="GO" id="GO:0005737">
    <property type="term" value="C:cytoplasm"/>
    <property type="evidence" value="ECO:0007669"/>
    <property type="project" value="UniProtKB-SubCell"/>
</dbReference>
<reference evidence="11 12" key="1">
    <citation type="submission" date="2019-04" db="EMBL/GenBank/DDBJ databases">
        <authorList>
            <person name="Poehlein A."/>
            <person name="Bengelsdorf F.R."/>
            <person name="Duerre P."/>
            <person name="Daniel R."/>
        </authorList>
    </citation>
    <scope>NUCLEOTIDE SEQUENCE [LARGE SCALE GENOMIC DNA]</scope>
    <source>
        <strain evidence="11 12">BS-1</strain>
    </source>
</reference>
<dbReference type="InterPro" id="IPR010994">
    <property type="entry name" value="RuvA_2-like"/>
</dbReference>
<dbReference type="InterPro" id="IPR003583">
    <property type="entry name" value="Hlx-hairpin-Hlx_DNA-bd_motif"/>
</dbReference>
<dbReference type="InterPro" id="IPR035901">
    <property type="entry name" value="GIY-YIG_endonuc_sf"/>
</dbReference>
<evidence type="ECO:0000259" key="8">
    <source>
        <dbReference type="PROSITE" id="PS50151"/>
    </source>
</evidence>
<dbReference type="InterPro" id="IPR047296">
    <property type="entry name" value="GIY-YIG_UvrC_Cho"/>
</dbReference>
<dbReference type="SMART" id="SM00465">
    <property type="entry name" value="GIYc"/>
    <property type="match status" value="1"/>
</dbReference>
<dbReference type="InterPro" id="IPR036876">
    <property type="entry name" value="UVR_dom_sf"/>
</dbReference>
<dbReference type="PROSITE" id="PS50164">
    <property type="entry name" value="GIY_YIG"/>
    <property type="match status" value="1"/>
</dbReference>
<dbReference type="OrthoDB" id="9804933at2"/>
<dbReference type="PROSITE" id="PS50165">
    <property type="entry name" value="UVRC"/>
    <property type="match status" value="1"/>
</dbReference>
<keyword evidence="4 7" id="KW-0267">Excision nuclease</keyword>
<evidence type="ECO:0000256" key="6">
    <source>
        <dbReference type="ARBA" id="ARBA00023236"/>
    </source>
</evidence>
<dbReference type="Pfam" id="PF08459">
    <property type="entry name" value="UvrC_RNaseH_dom"/>
    <property type="match status" value="1"/>
</dbReference>
<dbReference type="GO" id="GO:0009432">
    <property type="term" value="P:SOS response"/>
    <property type="evidence" value="ECO:0007669"/>
    <property type="project" value="UniProtKB-UniRule"/>
</dbReference>
<proteinExistence type="inferred from homology"/>
<dbReference type="InterPro" id="IPR001943">
    <property type="entry name" value="UVR_dom"/>
</dbReference>
<evidence type="ECO:0000259" key="10">
    <source>
        <dbReference type="PROSITE" id="PS50165"/>
    </source>
</evidence>
<dbReference type="RefSeq" id="WP_135660577.1">
    <property type="nucleotide sequence ID" value="NZ_SRMQ01000011.1"/>
</dbReference>
<keyword evidence="6 7" id="KW-0742">SOS response</keyword>
<keyword evidence="2 7" id="KW-0227">DNA damage</keyword>
<comment type="caution">
    <text evidence="11">The sequence shown here is derived from an EMBL/GenBank/DDBJ whole genome shotgun (WGS) entry which is preliminary data.</text>
</comment>
<dbReference type="EMBL" id="SRMQ01000011">
    <property type="protein sequence ID" value="TGJ75727.1"/>
    <property type="molecule type" value="Genomic_DNA"/>
</dbReference>
<keyword evidence="3 7" id="KW-0228">DNA excision</keyword>
<evidence type="ECO:0000256" key="2">
    <source>
        <dbReference type="ARBA" id="ARBA00022763"/>
    </source>
</evidence>
<dbReference type="AlphaFoldDB" id="A0A4Z0XYY7"/>
<sequence length="618" mass="69622">MTDHEKHIKELRKRAMRLPMNPGVYIMHDKTGKIIYIGKAKALKNRVSQYFGSEKNHDKKVRRMVANVEYFEYILTDSEFEALVLECSLIKQHMPKYNILLKDDKGYHYIKVTAGPWPRISEAKQIADDGARYIGPYVSSWATKQSVDEALKIFKLPTCTRKFPQDIGKARPCLNYYIKQCCAPCRGKISEEEYNEGVEEAIDFLRGGSAQCVRQLTQKMEEAAEAMEFERAARIRDRLAAIKRMGDRQKVVATRVPEQDVIALAQGAGTSCFEVFRFLDGRLCDRETFLVGETGNPKAARGEFIERYYSMRDRVPPRICLDGVAEGMELLRDWLSQKAGRKVVLSVPQKGEQAKLVEMCRNNAAEQVAQATGRTVREASALDELGRLLGMEKPPIYIESYDISNLAGSENVAGMVVFENGRPLKSAYRKFKIKTVEGQDDYASMHEVMERRIREYFDAQGKNISDGFGRLPDLILLDGGQGQVSAVKPVLEAAGLQIPLFGMVKDDKHRTRAIAFDGGEIAIHSNRKAFTLVSSIQEEVHRFAIGYHRQTRKKSTISSTLTSIEGIGPSRAKALLRHFKMITAIKNADLEELCAVPGMTKPAAQKVYDSFHPEAEKS</sequence>
<name>A0A4Z0XYY7_9FIRM</name>
<dbReference type="Pfam" id="PF22920">
    <property type="entry name" value="UvrC_RNaseH"/>
    <property type="match status" value="1"/>
</dbReference>